<keyword evidence="3" id="KW-0444">Lipid biosynthesis</keyword>
<keyword evidence="4" id="KW-0597">Phosphoprotein</keyword>
<dbReference type="PANTHER" id="PTHR20863">
    <property type="entry name" value="ACYL CARRIER PROTEIN"/>
    <property type="match status" value="1"/>
</dbReference>
<evidence type="ECO:0000256" key="9">
    <source>
        <dbReference type="ARBA" id="ARBA00023160"/>
    </source>
</evidence>
<reference evidence="11 12" key="1">
    <citation type="submission" date="2019-07" db="EMBL/GenBank/DDBJ databases">
        <title>Whole genome shotgun sequence of Brevifollis gellanilyticus NBRC 108608.</title>
        <authorList>
            <person name="Hosoyama A."/>
            <person name="Uohara A."/>
            <person name="Ohji S."/>
            <person name="Ichikawa N."/>
        </authorList>
    </citation>
    <scope>NUCLEOTIDE SEQUENCE [LARGE SCALE GENOMIC DNA]</scope>
    <source>
        <strain evidence="11 12">NBRC 108608</strain>
    </source>
</reference>
<dbReference type="PANTHER" id="PTHR20863:SF28">
    <property type="entry name" value="ACYL CARRIER PROTEIN, MITOCHONDRIAL"/>
    <property type="match status" value="1"/>
</dbReference>
<dbReference type="InterPro" id="IPR009081">
    <property type="entry name" value="PP-bd_ACP"/>
</dbReference>
<keyword evidence="12" id="KW-1185">Reference proteome</keyword>
<dbReference type="PROSITE" id="PS50075">
    <property type="entry name" value="CARRIER"/>
    <property type="match status" value="1"/>
</dbReference>
<evidence type="ECO:0000256" key="6">
    <source>
        <dbReference type="ARBA" id="ARBA00022946"/>
    </source>
</evidence>
<dbReference type="InterPro" id="IPR006162">
    <property type="entry name" value="Ppantetheine_attach_site"/>
</dbReference>
<feature type="domain" description="Carrier" evidence="10">
    <location>
        <begin position="1"/>
        <end position="76"/>
    </location>
</feature>
<organism evidence="11 12">
    <name type="scientific">Brevifollis gellanilyticus</name>
    <dbReference type="NCBI Taxonomy" id="748831"/>
    <lineage>
        <taxon>Bacteria</taxon>
        <taxon>Pseudomonadati</taxon>
        <taxon>Verrucomicrobiota</taxon>
        <taxon>Verrucomicrobiia</taxon>
        <taxon>Verrucomicrobiales</taxon>
        <taxon>Verrucomicrobiaceae</taxon>
    </lineage>
</organism>
<dbReference type="AlphaFoldDB" id="A0A512ME07"/>
<dbReference type="PROSITE" id="PS00012">
    <property type="entry name" value="PHOSPHOPANTETHEINE"/>
    <property type="match status" value="1"/>
</dbReference>
<evidence type="ECO:0000259" key="10">
    <source>
        <dbReference type="PROSITE" id="PS50075"/>
    </source>
</evidence>
<dbReference type="InterPro" id="IPR036736">
    <property type="entry name" value="ACP-like_sf"/>
</dbReference>
<dbReference type="Gene3D" id="1.10.1200.10">
    <property type="entry name" value="ACP-like"/>
    <property type="match status" value="1"/>
</dbReference>
<keyword evidence="5" id="KW-0276">Fatty acid metabolism</keyword>
<dbReference type="SUPFAM" id="SSF47336">
    <property type="entry name" value="ACP-like"/>
    <property type="match status" value="1"/>
</dbReference>
<dbReference type="InterPro" id="IPR003231">
    <property type="entry name" value="ACP"/>
</dbReference>
<dbReference type="Proteomes" id="UP000321577">
    <property type="component" value="Unassembled WGS sequence"/>
</dbReference>
<dbReference type="Pfam" id="PF00550">
    <property type="entry name" value="PP-binding"/>
    <property type="match status" value="1"/>
</dbReference>
<dbReference type="GO" id="GO:0000036">
    <property type="term" value="F:acyl carrier activity"/>
    <property type="evidence" value="ECO:0007669"/>
    <property type="project" value="TreeGrafter"/>
</dbReference>
<keyword evidence="1" id="KW-0813">Transport</keyword>
<dbReference type="RefSeq" id="WP_146853423.1">
    <property type="nucleotide sequence ID" value="NZ_BKAG01000039.1"/>
</dbReference>
<sequence length="76" mass="8360">MSAESRLLTLLRPFLRLLPPDAALPMDADLGRLGLDSLQSIDLLMALEQEFGVTIPDEKITVESFSTPAHVLELVK</sequence>
<evidence type="ECO:0000313" key="11">
    <source>
        <dbReference type="EMBL" id="GEP44967.1"/>
    </source>
</evidence>
<evidence type="ECO:0000256" key="4">
    <source>
        <dbReference type="ARBA" id="ARBA00022553"/>
    </source>
</evidence>
<protein>
    <recommendedName>
        <fullName evidence="10">Carrier domain-containing protein</fullName>
    </recommendedName>
</protein>
<evidence type="ECO:0000256" key="1">
    <source>
        <dbReference type="ARBA" id="ARBA00022448"/>
    </source>
</evidence>
<comment type="caution">
    <text evidence="11">The sequence shown here is derived from an EMBL/GenBank/DDBJ whole genome shotgun (WGS) entry which is preliminary data.</text>
</comment>
<dbReference type="OrthoDB" id="9804551at2"/>
<dbReference type="GO" id="GO:0000035">
    <property type="term" value="F:acyl binding"/>
    <property type="evidence" value="ECO:0007669"/>
    <property type="project" value="TreeGrafter"/>
</dbReference>
<evidence type="ECO:0000256" key="2">
    <source>
        <dbReference type="ARBA" id="ARBA00022450"/>
    </source>
</evidence>
<keyword evidence="6" id="KW-0809">Transit peptide</keyword>
<keyword evidence="8" id="KW-0443">Lipid metabolism</keyword>
<name>A0A512ME07_9BACT</name>
<accession>A0A512ME07</accession>
<proteinExistence type="predicted"/>
<evidence type="ECO:0000256" key="8">
    <source>
        <dbReference type="ARBA" id="ARBA00023098"/>
    </source>
</evidence>
<dbReference type="EMBL" id="BKAG01000039">
    <property type="protein sequence ID" value="GEP44967.1"/>
    <property type="molecule type" value="Genomic_DNA"/>
</dbReference>
<evidence type="ECO:0000256" key="7">
    <source>
        <dbReference type="ARBA" id="ARBA00022982"/>
    </source>
</evidence>
<gene>
    <name evidence="11" type="ORF">BGE01nite_42580</name>
</gene>
<keyword evidence="7" id="KW-0249">Electron transport</keyword>
<evidence type="ECO:0000256" key="5">
    <source>
        <dbReference type="ARBA" id="ARBA00022832"/>
    </source>
</evidence>
<keyword evidence="2" id="KW-0596">Phosphopantetheine</keyword>
<evidence type="ECO:0000313" key="12">
    <source>
        <dbReference type="Proteomes" id="UP000321577"/>
    </source>
</evidence>
<keyword evidence="9" id="KW-0275">Fatty acid biosynthesis</keyword>
<evidence type="ECO:0000256" key="3">
    <source>
        <dbReference type="ARBA" id="ARBA00022516"/>
    </source>
</evidence>